<feature type="compositionally biased region" description="Basic and acidic residues" evidence="6">
    <location>
        <begin position="269"/>
        <end position="283"/>
    </location>
</feature>
<protein>
    <submittedName>
        <fullName evidence="9">Anti-sigma factor domain-containing protein</fullName>
    </submittedName>
</protein>
<feature type="transmembrane region" description="Helical" evidence="7">
    <location>
        <begin position="52"/>
        <end position="74"/>
    </location>
</feature>
<dbReference type="Proteomes" id="UP000712157">
    <property type="component" value="Unassembled WGS sequence"/>
</dbReference>
<keyword evidence="2" id="KW-1003">Cell membrane</keyword>
<name>A0A949JWK9_9FIRM</name>
<feature type="domain" description="RsgI N-terminal anti-sigma" evidence="8">
    <location>
        <begin position="4"/>
        <end position="51"/>
    </location>
</feature>
<keyword evidence="4 7" id="KW-1133">Transmembrane helix</keyword>
<evidence type="ECO:0000313" key="9">
    <source>
        <dbReference type="EMBL" id="MBU9736508.1"/>
    </source>
</evidence>
<keyword evidence="10" id="KW-1185">Reference proteome</keyword>
<dbReference type="Pfam" id="PF12791">
    <property type="entry name" value="RsgI_N"/>
    <property type="match status" value="1"/>
</dbReference>
<evidence type="ECO:0000256" key="4">
    <source>
        <dbReference type="ARBA" id="ARBA00022989"/>
    </source>
</evidence>
<keyword evidence="3 7" id="KW-0812">Transmembrane</keyword>
<feature type="region of interest" description="Disordered" evidence="6">
    <location>
        <begin position="238"/>
        <end position="283"/>
    </location>
</feature>
<evidence type="ECO:0000259" key="8">
    <source>
        <dbReference type="PROSITE" id="PS51849"/>
    </source>
</evidence>
<dbReference type="EMBL" id="JAHQCW010000010">
    <property type="protein sequence ID" value="MBU9736508.1"/>
    <property type="molecule type" value="Genomic_DNA"/>
</dbReference>
<gene>
    <name evidence="9" type="ORF">KTH89_08160</name>
</gene>
<feature type="compositionally biased region" description="Basic and acidic residues" evidence="6">
    <location>
        <begin position="238"/>
        <end position="254"/>
    </location>
</feature>
<comment type="subcellular location">
    <subcellularLocation>
        <location evidence="1">Cell membrane</location>
        <topology evidence="1">Single-pass membrane protein</topology>
    </subcellularLocation>
</comment>
<reference evidence="9" key="1">
    <citation type="submission" date="2021-06" db="EMBL/GenBank/DDBJ databases">
        <title>Description of novel taxa of the family Lachnospiraceae.</title>
        <authorList>
            <person name="Chaplin A.V."/>
            <person name="Sokolova S.R."/>
            <person name="Pikina A.P."/>
            <person name="Korzhanova M."/>
            <person name="Belova V."/>
            <person name="Korostin D."/>
            <person name="Efimov B.A."/>
        </authorList>
    </citation>
    <scope>NUCLEOTIDE SEQUENCE</scope>
    <source>
        <strain evidence="9">ASD5720</strain>
    </source>
</reference>
<dbReference type="PROSITE" id="PS51849">
    <property type="entry name" value="RSGI_N"/>
    <property type="match status" value="1"/>
</dbReference>
<sequence>MKAQTGIVMKIEKNTAVVMKNGGEFVSIPVRQGWKTGEVIVLPEKRRSIRPLYTAAACLALVFTLGAGSFHYYYAQTSLVSIDVNPSIELGINRFNRVVETRALNPEGEQILAEQSLKNLPWQEAVDTIMGAEEMEGYFRSASDIVVTVYAKTADTQEAMLEEVRRYVDTASADYPALQSECHAVDEDTVSEAHDYGVTPGKYLYLQELKETDPEVDITEYTHHSIEELQGQIDACESHGEGTSHEEHKKHADAVETTPSSTDSQNGHHSQEDSGGKESHHHD</sequence>
<accession>A0A949JWK9</accession>
<dbReference type="GO" id="GO:0005886">
    <property type="term" value="C:plasma membrane"/>
    <property type="evidence" value="ECO:0007669"/>
    <property type="project" value="UniProtKB-SubCell"/>
</dbReference>
<evidence type="ECO:0000256" key="1">
    <source>
        <dbReference type="ARBA" id="ARBA00004162"/>
    </source>
</evidence>
<dbReference type="Pfam" id="PF23750">
    <property type="entry name" value="RsgI_M"/>
    <property type="match status" value="1"/>
</dbReference>
<organism evidence="9 10">
    <name type="scientific">Diplocloster agilis</name>
    <dbReference type="NCBI Taxonomy" id="2850323"/>
    <lineage>
        <taxon>Bacteria</taxon>
        <taxon>Bacillati</taxon>
        <taxon>Bacillota</taxon>
        <taxon>Clostridia</taxon>
        <taxon>Lachnospirales</taxon>
        <taxon>Lachnospiraceae</taxon>
        <taxon>Diplocloster</taxon>
    </lineage>
</organism>
<comment type="caution">
    <text evidence="9">The sequence shown here is derived from an EMBL/GenBank/DDBJ whole genome shotgun (WGS) entry which is preliminary data.</text>
</comment>
<dbReference type="InterPro" id="IPR024449">
    <property type="entry name" value="Anti-sigma_RsgI_N"/>
</dbReference>
<proteinExistence type="predicted"/>
<evidence type="ECO:0000256" key="7">
    <source>
        <dbReference type="SAM" id="Phobius"/>
    </source>
</evidence>
<feature type="compositionally biased region" description="Polar residues" evidence="6">
    <location>
        <begin position="257"/>
        <end position="268"/>
    </location>
</feature>
<dbReference type="RefSeq" id="WP_158345804.1">
    <property type="nucleotide sequence ID" value="NZ_JAHQCW010000010.1"/>
</dbReference>
<evidence type="ECO:0000256" key="3">
    <source>
        <dbReference type="ARBA" id="ARBA00022692"/>
    </source>
</evidence>
<evidence type="ECO:0000256" key="5">
    <source>
        <dbReference type="ARBA" id="ARBA00023136"/>
    </source>
</evidence>
<evidence type="ECO:0000256" key="2">
    <source>
        <dbReference type="ARBA" id="ARBA00022475"/>
    </source>
</evidence>
<dbReference type="AlphaFoldDB" id="A0A949JWK9"/>
<evidence type="ECO:0000313" key="10">
    <source>
        <dbReference type="Proteomes" id="UP000712157"/>
    </source>
</evidence>
<dbReference type="InterPro" id="IPR055431">
    <property type="entry name" value="RsgI_M"/>
</dbReference>
<keyword evidence="5 7" id="KW-0472">Membrane</keyword>
<evidence type="ECO:0000256" key="6">
    <source>
        <dbReference type="SAM" id="MobiDB-lite"/>
    </source>
</evidence>